<proteinExistence type="predicted"/>
<organism evidence="2">
    <name type="scientific">marine sediment metagenome</name>
    <dbReference type="NCBI Taxonomy" id="412755"/>
    <lineage>
        <taxon>unclassified sequences</taxon>
        <taxon>metagenomes</taxon>
        <taxon>ecological metagenomes</taxon>
    </lineage>
</organism>
<dbReference type="AlphaFoldDB" id="A0A0F9F5H5"/>
<dbReference type="InterPro" id="IPR002711">
    <property type="entry name" value="HNH"/>
</dbReference>
<accession>A0A0F9F5H5</accession>
<protein>
    <recommendedName>
        <fullName evidence="1">HNH nuclease domain-containing protein</fullName>
    </recommendedName>
</protein>
<dbReference type="EMBL" id="LAZR01022490">
    <property type="protein sequence ID" value="KKL81689.1"/>
    <property type="molecule type" value="Genomic_DNA"/>
</dbReference>
<gene>
    <name evidence="2" type="ORF">LCGC14_1992250</name>
</gene>
<name>A0A0F9F5H5_9ZZZZ</name>
<dbReference type="CDD" id="cd00085">
    <property type="entry name" value="HNHc"/>
    <property type="match status" value="1"/>
</dbReference>
<evidence type="ECO:0000313" key="2">
    <source>
        <dbReference type="EMBL" id="KKL81689.1"/>
    </source>
</evidence>
<dbReference type="GO" id="GO:0004519">
    <property type="term" value="F:endonuclease activity"/>
    <property type="evidence" value="ECO:0007669"/>
    <property type="project" value="InterPro"/>
</dbReference>
<comment type="caution">
    <text evidence="2">The sequence shown here is derived from an EMBL/GenBank/DDBJ whole genome shotgun (WGS) entry which is preliminary data.</text>
</comment>
<dbReference type="Pfam" id="PF01844">
    <property type="entry name" value="HNH"/>
    <property type="match status" value="1"/>
</dbReference>
<evidence type="ECO:0000259" key="1">
    <source>
        <dbReference type="SMART" id="SM00507"/>
    </source>
</evidence>
<reference evidence="2" key="1">
    <citation type="journal article" date="2015" name="Nature">
        <title>Complex archaea that bridge the gap between prokaryotes and eukaryotes.</title>
        <authorList>
            <person name="Spang A."/>
            <person name="Saw J.H."/>
            <person name="Jorgensen S.L."/>
            <person name="Zaremba-Niedzwiedzka K."/>
            <person name="Martijn J."/>
            <person name="Lind A.E."/>
            <person name="van Eijk R."/>
            <person name="Schleper C."/>
            <person name="Guy L."/>
            <person name="Ettema T.J."/>
        </authorList>
    </citation>
    <scope>NUCLEOTIDE SEQUENCE</scope>
</reference>
<sequence>MRNQKKINKKISLSMKKAYREGNIPTLHFFRKGVDNRRHRFTEGDRQKAIFISNEKRFNKYKYLLYSVPFEKYSKKLRYHLLYLQQNGNCFSCRVGRWNSQLLIFEIHHIDGNNKNNIRENVVLLCPNCHSQTENFRNLKNGKSKLLDKDFLEFLLRIL</sequence>
<dbReference type="SMART" id="SM00507">
    <property type="entry name" value="HNHc"/>
    <property type="match status" value="1"/>
</dbReference>
<feature type="domain" description="HNH nuclease" evidence="1">
    <location>
        <begin position="77"/>
        <end position="131"/>
    </location>
</feature>
<dbReference type="InterPro" id="IPR003615">
    <property type="entry name" value="HNH_nuc"/>
</dbReference>
<dbReference type="GO" id="GO:0008270">
    <property type="term" value="F:zinc ion binding"/>
    <property type="evidence" value="ECO:0007669"/>
    <property type="project" value="InterPro"/>
</dbReference>
<dbReference type="GO" id="GO:0003676">
    <property type="term" value="F:nucleic acid binding"/>
    <property type="evidence" value="ECO:0007669"/>
    <property type="project" value="InterPro"/>
</dbReference>